<keyword evidence="3" id="KW-1185">Reference proteome</keyword>
<gene>
    <name evidence="2" type="primary">Acey_s0141.g2237</name>
    <name evidence="2" type="ORF">Y032_0141g2237</name>
</gene>
<evidence type="ECO:0000313" key="3">
    <source>
        <dbReference type="Proteomes" id="UP000024635"/>
    </source>
</evidence>
<reference evidence="3" key="1">
    <citation type="journal article" date="2015" name="Nat. Genet.">
        <title>The genome and transcriptome of the zoonotic hookworm Ancylostoma ceylanicum identify infection-specific gene families.</title>
        <authorList>
            <person name="Schwarz E.M."/>
            <person name="Hu Y."/>
            <person name="Antoshechkin I."/>
            <person name="Miller M.M."/>
            <person name="Sternberg P.W."/>
            <person name="Aroian R.V."/>
        </authorList>
    </citation>
    <scope>NUCLEOTIDE SEQUENCE</scope>
    <source>
        <strain evidence="3">HY135</strain>
    </source>
</reference>
<dbReference type="AlphaFoldDB" id="A0A016T460"/>
<accession>A0A016T460</accession>
<evidence type="ECO:0000313" key="2">
    <source>
        <dbReference type="EMBL" id="EYB97379.1"/>
    </source>
</evidence>
<name>A0A016T460_9BILA</name>
<proteinExistence type="predicted"/>
<dbReference type="EMBL" id="JARK01001477">
    <property type="protein sequence ID" value="EYB97379.1"/>
    <property type="molecule type" value="Genomic_DNA"/>
</dbReference>
<feature type="region of interest" description="Disordered" evidence="1">
    <location>
        <begin position="1"/>
        <end position="21"/>
    </location>
</feature>
<dbReference type="Proteomes" id="UP000024635">
    <property type="component" value="Unassembled WGS sequence"/>
</dbReference>
<protein>
    <submittedName>
        <fullName evidence="2">Uncharacterized protein</fullName>
    </submittedName>
</protein>
<sequence>MRPNPQFSRMSPLQVTGGRRNDHRLRHDRQVAVVVPPVFAIRLTRYIGGIKTCSCISTDSRVDKMADYRFTVLTGKLVRFFWQNNGKIILYSTPLNSAKISKITKRLHIYAILIVVRTKHYPAFRRP</sequence>
<comment type="caution">
    <text evidence="2">The sequence shown here is derived from an EMBL/GenBank/DDBJ whole genome shotgun (WGS) entry which is preliminary data.</text>
</comment>
<organism evidence="2 3">
    <name type="scientific">Ancylostoma ceylanicum</name>
    <dbReference type="NCBI Taxonomy" id="53326"/>
    <lineage>
        <taxon>Eukaryota</taxon>
        <taxon>Metazoa</taxon>
        <taxon>Ecdysozoa</taxon>
        <taxon>Nematoda</taxon>
        <taxon>Chromadorea</taxon>
        <taxon>Rhabditida</taxon>
        <taxon>Rhabditina</taxon>
        <taxon>Rhabditomorpha</taxon>
        <taxon>Strongyloidea</taxon>
        <taxon>Ancylostomatidae</taxon>
        <taxon>Ancylostomatinae</taxon>
        <taxon>Ancylostoma</taxon>
    </lineage>
</organism>
<feature type="compositionally biased region" description="Polar residues" evidence="1">
    <location>
        <begin position="1"/>
        <end position="14"/>
    </location>
</feature>
<evidence type="ECO:0000256" key="1">
    <source>
        <dbReference type="SAM" id="MobiDB-lite"/>
    </source>
</evidence>